<feature type="signal peptide" evidence="1">
    <location>
        <begin position="1"/>
        <end position="20"/>
    </location>
</feature>
<gene>
    <name evidence="2" type="ORF">FHR23_001705</name>
</gene>
<dbReference type="EMBL" id="JACIJI010000002">
    <property type="protein sequence ID" value="MBB5718782.1"/>
    <property type="molecule type" value="Genomic_DNA"/>
</dbReference>
<protein>
    <submittedName>
        <fullName evidence="2">Uncharacterized protein</fullName>
    </submittedName>
</protein>
<dbReference type="RefSeq" id="WP_184002819.1">
    <property type="nucleotide sequence ID" value="NZ_BAABIF010000013.1"/>
</dbReference>
<keyword evidence="3" id="KW-1185">Reference proteome</keyword>
<accession>A0A840YZ47</accession>
<dbReference type="AlphaFoldDB" id="A0A840YZ47"/>
<dbReference type="Proteomes" id="UP000554342">
    <property type="component" value="Unassembled WGS sequence"/>
</dbReference>
<reference evidence="2 3" key="1">
    <citation type="submission" date="2020-08" db="EMBL/GenBank/DDBJ databases">
        <title>Genomic Encyclopedia of Type Strains, Phase IV (KMG-IV): sequencing the most valuable type-strain genomes for metagenomic binning, comparative biology and taxonomic classification.</title>
        <authorList>
            <person name="Goeker M."/>
        </authorList>
    </citation>
    <scope>NUCLEOTIDE SEQUENCE [LARGE SCALE GENOMIC DNA]</scope>
    <source>
        <strain evidence="2 3">DSM 27203</strain>
    </source>
</reference>
<feature type="chain" id="PRO_5032608734" evidence="1">
    <location>
        <begin position="21"/>
        <end position="210"/>
    </location>
</feature>
<evidence type="ECO:0000313" key="2">
    <source>
        <dbReference type="EMBL" id="MBB5718782.1"/>
    </source>
</evidence>
<sequence length="210" mass="21993">MRYSVLVVSALCGLSATALVAYPVKAAALATTPAALKAIYQFGGCVADHSREKASAALKLDFRTGAYSRALHVLAKNNVDCSRDAKWFKVRSSSLFFAGALAEKLLSEGPDSLDSRLTHAAEGPPTQPRSNFDAMAICIVRSSPDGVSTLFRSAVASAEEKHALAALQPTINACHKFAPRIDASDAAMRAVLATAAYRVVNGEAPNGKAA</sequence>
<organism evidence="2 3">
    <name type="scientific">Stakelama sediminis</name>
    <dbReference type="NCBI Taxonomy" id="463200"/>
    <lineage>
        <taxon>Bacteria</taxon>
        <taxon>Pseudomonadati</taxon>
        <taxon>Pseudomonadota</taxon>
        <taxon>Alphaproteobacteria</taxon>
        <taxon>Sphingomonadales</taxon>
        <taxon>Sphingomonadaceae</taxon>
        <taxon>Stakelama</taxon>
    </lineage>
</organism>
<evidence type="ECO:0000313" key="3">
    <source>
        <dbReference type="Proteomes" id="UP000554342"/>
    </source>
</evidence>
<proteinExistence type="predicted"/>
<comment type="caution">
    <text evidence="2">The sequence shown here is derived from an EMBL/GenBank/DDBJ whole genome shotgun (WGS) entry which is preliminary data.</text>
</comment>
<name>A0A840YZ47_9SPHN</name>
<evidence type="ECO:0000256" key="1">
    <source>
        <dbReference type="SAM" id="SignalP"/>
    </source>
</evidence>
<keyword evidence="1" id="KW-0732">Signal</keyword>